<dbReference type="AlphaFoldDB" id="A0A9X3S5P8"/>
<dbReference type="GO" id="GO:0046872">
    <property type="term" value="F:metal ion binding"/>
    <property type="evidence" value="ECO:0007669"/>
    <property type="project" value="UniProtKB-KW"/>
</dbReference>
<dbReference type="GO" id="GO:0016853">
    <property type="term" value="F:isomerase activity"/>
    <property type="evidence" value="ECO:0007669"/>
    <property type="project" value="UniProtKB-ARBA"/>
</dbReference>
<keyword evidence="4" id="KW-0378">Hydrolase</keyword>
<comment type="similarity">
    <text evidence="1">Belongs to the FAH family.</text>
</comment>
<dbReference type="GO" id="GO:0016787">
    <property type="term" value="F:hydrolase activity"/>
    <property type="evidence" value="ECO:0007669"/>
    <property type="project" value="UniProtKB-KW"/>
</dbReference>
<dbReference type="EMBL" id="JAPDOD010000084">
    <property type="protein sequence ID" value="MDA0167024.1"/>
    <property type="molecule type" value="Genomic_DNA"/>
</dbReference>
<organism evidence="4 5">
    <name type="scientific">Solirubrobacter ginsenosidimutans</name>
    <dbReference type="NCBI Taxonomy" id="490573"/>
    <lineage>
        <taxon>Bacteria</taxon>
        <taxon>Bacillati</taxon>
        <taxon>Actinomycetota</taxon>
        <taxon>Thermoleophilia</taxon>
        <taxon>Solirubrobacterales</taxon>
        <taxon>Solirubrobacteraceae</taxon>
        <taxon>Solirubrobacter</taxon>
    </lineage>
</organism>
<evidence type="ECO:0000256" key="2">
    <source>
        <dbReference type="ARBA" id="ARBA00022723"/>
    </source>
</evidence>
<dbReference type="PANTHER" id="PTHR42796">
    <property type="entry name" value="FUMARYLACETOACETATE HYDROLASE DOMAIN-CONTAINING PROTEIN 2A-RELATED"/>
    <property type="match status" value="1"/>
</dbReference>
<protein>
    <submittedName>
        <fullName evidence="4">Fumarylacetoacetate hydrolase family protein</fullName>
    </submittedName>
</protein>
<gene>
    <name evidence="4" type="ORF">OM076_42580</name>
</gene>
<dbReference type="Proteomes" id="UP001149140">
    <property type="component" value="Unassembled WGS sequence"/>
</dbReference>
<dbReference type="InterPro" id="IPR036663">
    <property type="entry name" value="Fumarylacetoacetase_C_sf"/>
</dbReference>
<evidence type="ECO:0000313" key="5">
    <source>
        <dbReference type="Proteomes" id="UP001149140"/>
    </source>
</evidence>
<dbReference type="FunFam" id="3.90.850.10:FF:000002">
    <property type="entry name" value="2-hydroxyhepta-2,4-diene-1,7-dioate isomerase"/>
    <property type="match status" value="1"/>
</dbReference>
<comment type="caution">
    <text evidence="4">The sequence shown here is derived from an EMBL/GenBank/DDBJ whole genome shotgun (WGS) entry which is preliminary data.</text>
</comment>
<dbReference type="RefSeq" id="WP_270046276.1">
    <property type="nucleotide sequence ID" value="NZ_JAPDOD010000084.1"/>
</dbReference>
<keyword evidence="5" id="KW-1185">Reference proteome</keyword>
<accession>A0A9X3S5P8</accession>
<dbReference type="Gene3D" id="3.90.850.10">
    <property type="entry name" value="Fumarylacetoacetase-like, C-terminal domain"/>
    <property type="match status" value="1"/>
</dbReference>
<evidence type="ECO:0000313" key="4">
    <source>
        <dbReference type="EMBL" id="MDA0167024.1"/>
    </source>
</evidence>
<proteinExistence type="inferred from homology"/>
<evidence type="ECO:0000256" key="1">
    <source>
        <dbReference type="ARBA" id="ARBA00010211"/>
    </source>
</evidence>
<dbReference type="Pfam" id="PF01557">
    <property type="entry name" value="FAA_hydrolase"/>
    <property type="match status" value="1"/>
</dbReference>
<dbReference type="InterPro" id="IPR051121">
    <property type="entry name" value="FAH"/>
</dbReference>
<dbReference type="GO" id="GO:0019752">
    <property type="term" value="P:carboxylic acid metabolic process"/>
    <property type="evidence" value="ECO:0007669"/>
    <property type="project" value="UniProtKB-ARBA"/>
</dbReference>
<dbReference type="InterPro" id="IPR011234">
    <property type="entry name" value="Fumarylacetoacetase-like_C"/>
</dbReference>
<name>A0A9X3S5P8_9ACTN</name>
<keyword evidence="2" id="KW-0479">Metal-binding</keyword>
<dbReference type="PANTHER" id="PTHR42796:SF4">
    <property type="entry name" value="FUMARYLACETOACETATE HYDROLASE DOMAIN-CONTAINING PROTEIN 2A"/>
    <property type="match status" value="1"/>
</dbReference>
<reference evidence="4" key="1">
    <citation type="submission" date="2022-10" db="EMBL/GenBank/DDBJ databases">
        <title>The WGS of Solirubrobacter ginsenosidimutans DSM 21036.</title>
        <authorList>
            <person name="Jiang Z."/>
        </authorList>
    </citation>
    <scope>NUCLEOTIDE SEQUENCE</scope>
    <source>
        <strain evidence="4">DSM 21036</strain>
    </source>
</reference>
<feature type="domain" description="Fumarylacetoacetase-like C-terminal" evidence="3">
    <location>
        <begin position="66"/>
        <end position="258"/>
    </location>
</feature>
<evidence type="ECO:0000259" key="3">
    <source>
        <dbReference type="Pfam" id="PF01557"/>
    </source>
</evidence>
<dbReference type="SUPFAM" id="SSF56529">
    <property type="entry name" value="FAH"/>
    <property type="match status" value="1"/>
</dbReference>
<sequence length="260" mass="27645">MKFATFIAPGESDPQAGEVRGDEIVAFSSGTVLERLQSGDRTPAGGATHELAAVTLLEPVPRPPAIFCIGRNYAAHIAELGSEKPEKPLVFLKLPLSSVPPSGPVKRPKASNALDYEVELVLVMGPDNTIAGYAVANDVSARDLQRSEAQWSRAKGFDSSCPWGPWITTTDEIDAANLRLTTHVNGELRQDGSTSDLIFKPQELVDFIAEACTLEPGAIILTGTPSGVGEAFKPPKYLQDGDVVKVEVEGLGALEHSITT</sequence>